<keyword evidence="3" id="KW-0804">Transcription</keyword>
<dbReference type="PROSITE" id="PS00356">
    <property type="entry name" value="HTH_LACI_1"/>
    <property type="match status" value="1"/>
</dbReference>
<proteinExistence type="predicted"/>
<protein>
    <submittedName>
        <fullName evidence="5">Transcriptional regulator</fullName>
    </submittedName>
</protein>
<dbReference type="PROSITE" id="PS50932">
    <property type="entry name" value="HTH_LACI_2"/>
    <property type="match status" value="1"/>
</dbReference>
<dbReference type="SMART" id="SM00354">
    <property type="entry name" value="HTH_LACI"/>
    <property type="match status" value="1"/>
</dbReference>
<dbReference type="CDD" id="cd06289">
    <property type="entry name" value="PBP1_MalI-like"/>
    <property type="match status" value="1"/>
</dbReference>
<keyword evidence="6" id="KW-1185">Reference proteome</keyword>
<name>A0ABQ3AVG0_9GAMM</name>
<reference evidence="6" key="1">
    <citation type="journal article" date="2019" name="Int. J. Syst. Evol. Microbiol.">
        <title>The Global Catalogue of Microorganisms (GCM) 10K type strain sequencing project: providing services to taxonomists for standard genome sequencing and annotation.</title>
        <authorList>
            <consortium name="The Broad Institute Genomics Platform"/>
            <consortium name="The Broad Institute Genome Sequencing Center for Infectious Disease"/>
            <person name="Wu L."/>
            <person name="Ma J."/>
        </authorList>
    </citation>
    <scope>NUCLEOTIDE SEQUENCE [LARGE SCALE GENOMIC DNA]</scope>
    <source>
        <strain evidence="6">KCTC 32239</strain>
    </source>
</reference>
<dbReference type="PANTHER" id="PTHR30146">
    <property type="entry name" value="LACI-RELATED TRANSCRIPTIONAL REPRESSOR"/>
    <property type="match status" value="1"/>
</dbReference>
<dbReference type="Proteomes" id="UP000619761">
    <property type="component" value="Unassembled WGS sequence"/>
</dbReference>
<dbReference type="InterPro" id="IPR000843">
    <property type="entry name" value="HTH_LacI"/>
</dbReference>
<organism evidence="5 6">
    <name type="scientific">Cellvibrio zantedeschiae</name>
    <dbReference type="NCBI Taxonomy" id="1237077"/>
    <lineage>
        <taxon>Bacteria</taxon>
        <taxon>Pseudomonadati</taxon>
        <taxon>Pseudomonadota</taxon>
        <taxon>Gammaproteobacteria</taxon>
        <taxon>Cellvibrionales</taxon>
        <taxon>Cellvibrionaceae</taxon>
        <taxon>Cellvibrio</taxon>
    </lineage>
</organism>
<evidence type="ECO:0000259" key="4">
    <source>
        <dbReference type="PROSITE" id="PS50932"/>
    </source>
</evidence>
<dbReference type="Pfam" id="PF13377">
    <property type="entry name" value="Peripla_BP_3"/>
    <property type="match status" value="1"/>
</dbReference>
<accession>A0ABQ3AVG0</accession>
<dbReference type="PANTHER" id="PTHR30146:SF109">
    <property type="entry name" value="HTH-TYPE TRANSCRIPTIONAL REGULATOR GALS"/>
    <property type="match status" value="1"/>
</dbReference>
<dbReference type="SUPFAM" id="SSF53822">
    <property type="entry name" value="Periplasmic binding protein-like I"/>
    <property type="match status" value="1"/>
</dbReference>
<comment type="caution">
    <text evidence="5">The sequence shown here is derived from an EMBL/GenBank/DDBJ whole genome shotgun (WGS) entry which is preliminary data.</text>
</comment>
<dbReference type="RefSeq" id="WP_189416406.1">
    <property type="nucleotide sequence ID" value="NZ_BMYZ01000001.1"/>
</dbReference>
<dbReference type="CDD" id="cd01392">
    <property type="entry name" value="HTH_LacI"/>
    <property type="match status" value="1"/>
</dbReference>
<dbReference type="Gene3D" id="3.40.50.2300">
    <property type="match status" value="2"/>
</dbReference>
<evidence type="ECO:0000256" key="1">
    <source>
        <dbReference type="ARBA" id="ARBA00023015"/>
    </source>
</evidence>
<dbReference type="EMBL" id="BMYZ01000001">
    <property type="protein sequence ID" value="GGY67581.1"/>
    <property type="molecule type" value="Genomic_DNA"/>
</dbReference>
<keyword evidence="2" id="KW-0238">DNA-binding</keyword>
<keyword evidence="1" id="KW-0805">Transcription regulation</keyword>
<feature type="domain" description="HTH lacI-type" evidence="4">
    <location>
        <begin position="8"/>
        <end position="62"/>
    </location>
</feature>
<dbReference type="InterPro" id="IPR010982">
    <property type="entry name" value="Lambda_DNA-bd_dom_sf"/>
</dbReference>
<dbReference type="InterPro" id="IPR028082">
    <property type="entry name" value="Peripla_BP_I"/>
</dbReference>
<dbReference type="Gene3D" id="1.10.260.40">
    <property type="entry name" value="lambda repressor-like DNA-binding domains"/>
    <property type="match status" value="1"/>
</dbReference>
<dbReference type="Pfam" id="PF00356">
    <property type="entry name" value="LacI"/>
    <property type="match status" value="1"/>
</dbReference>
<evidence type="ECO:0000313" key="5">
    <source>
        <dbReference type="EMBL" id="GGY67581.1"/>
    </source>
</evidence>
<evidence type="ECO:0000256" key="2">
    <source>
        <dbReference type="ARBA" id="ARBA00023125"/>
    </source>
</evidence>
<gene>
    <name evidence="5" type="ORF">GCM10011613_09620</name>
</gene>
<sequence>MNHPKSTITIHDIAAAAEVSISTVSLVLRDSPLVAKKTREKILAVIENLGYVYNRSAASMRSQRSGVIAMSINDLANPYFSGLTSSMERALNELDRTVLLSDVREDVVRQTRFIEKMREHNVDGLLICPAHATDAKQLMTQLKRANLPCVLVSRNLPGSGLDYAGYDHRAGMRLAVEHLIELGHTRIALLGGSRKTWVGGQRLEGYRQALKKHGIKRDATLEIEGPLNRSVGVNMIEHALALPNPPTAAACANDAIAFGVMLGLRRHGLEAGRDFSITGNDDVAECTLWEPALTTVASNVDLIGERAAELLLARIDNPDQPAQHINLPLHLVVRGSTCPPLK</sequence>
<dbReference type="SUPFAM" id="SSF47413">
    <property type="entry name" value="lambda repressor-like DNA-binding domains"/>
    <property type="match status" value="1"/>
</dbReference>
<evidence type="ECO:0000313" key="6">
    <source>
        <dbReference type="Proteomes" id="UP000619761"/>
    </source>
</evidence>
<dbReference type="InterPro" id="IPR046335">
    <property type="entry name" value="LacI/GalR-like_sensor"/>
</dbReference>
<evidence type="ECO:0000256" key="3">
    <source>
        <dbReference type="ARBA" id="ARBA00023163"/>
    </source>
</evidence>